<protein>
    <submittedName>
        <fullName evidence="1">Uncharacterized protein</fullName>
    </submittedName>
</protein>
<sequence>MIHLSSSKACLKLPRNVEDFLRSVGAHFSRSSHRQLKFKKFQEFFQVEIHRILAPAQTRWLSVKACVDRVLEQYIPLKAYLAEAVFSDPNATHFLGLDEIIIGVKAGESMENLKKDEDVPRAAIADFYETCQKFYIELTSDVTKRFDFRDTLFSIISTVNPSEAQQFKIQSLAPVFR</sequence>
<dbReference type="AlphaFoldDB" id="A0A8K0G6C1"/>
<name>A0A8K0G6C1_IGNLU</name>
<evidence type="ECO:0000313" key="2">
    <source>
        <dbReference type="Proteomes" id="UP000801492"/>
    </source>
</evidence>
<comment type="caution">
    <text evidence="1">The sequence shown here is derived from an EMBL/GenBank/DDBJ whole genome shotgun (WGS) entry which is preliminary data.</text>
</comment>
<gene>
    <name evidence="1" type="ORF">ILUMI_18504</name>
</gene>
<dbReference type="EMBL" id="VTPC01082330">
    <property type="protein sequence ID" value="KAF2887669.1"/>
    <property type="molecule type" value="Genomic_DNA"/>
</dbReference>
<reference evidence="1" key="1">
    <citation type="submission" date="2019-08" db="EMBL/GenBank/DDBJ databases">
        <title>The genome of the North American firefly Photinus pyralis.</title>
        <authorList>
            <consortium name="Photinus pyralis genome working group"/>
            <person name="Fallon T.R."/>
            <person name="Sander Lower S.E."/>
            <person name="Weng J.-K."/>
        </authorList>
    </citation>
    <scope>NUCLEOTIDE SEQUENCE</scope>
    <source>
        <strain evidence="1">TRF0915ILg1</strain>
        <tissue evidence="1">Whole body</tissue>
    </source>
</reference>
<accession>A0A8K0G6C1</accession>
<evidence type="ECO:0000313" key="1">
    <source>
        <dbReference type="EMBL" id="KAF2887669.1"/>
    </source>
</evidence>
<dbReference type="PANTHER" id="PTHR37162">
    <property type="entry name" value="HAT FAMILY DIMERISATION DOMAINCONTAINING PROTEIN-RELATED"/>
    <property type="match status" value="1"/>
</dbReference>
<keyword evidence="2" id="KW-1185">Reference proteome</keyword>
<dbReference type="PANTHER" id="PTHR37162:SF1">
    <property type="entry name" value="BED-TYPE DOMAIN-CONTAINING PROTEIN"/>
    <property type="match status" value="1"/>
</dbReference>
<proteinExistence type="predicted"/>
<organism evidence="1 2">
    <name type="scientific">Ignelater luminosus</name>
    <name type="common">Cucubano</name>
    <name type="synonym">Pyrophorus luminosus</name>
    <dbReference type="NCBI Taxonomy" id="2038154"/>
    <lineage>
        <taxon>Eukaryota</taxon>
        <taxon>Metazoa</taxon>
        <taxon>Ecdysozoa</taxon>
        <taxon>Arthropoda</taxon>
        <taxon>Hexapoda</taxon>
        <taxon>Insecta</taxon>
        <taxon>Pterygota</taxon>
        <taxon>Neoptera</taxon>
        <taxon>Endopterygota</taxon>
        <taxon>Coleoptera</taxon>
        <taxon>Polyphaga</taxon>
        <taxon>Elateriformia</taxon>
        <taxon>Elateroidea</taxon>
        <taxon>Elateridae</taxon>
        <taxon>Agrypninae</taxon>
        <taxon>Pyrophorini</taxon>
        <taxon>Ignelater</taxon>
    </lineage>
</organism>
<dbReference type="Proteomes" id="UP000801492">
    <property type="component" value="Unassembled WGS sequence"/>
</dbReference>
<dbReference type="OrthoDB" id="6159421at2759"/>